<dbReference type="GO" id="GO:0006412">
    <property type="term" value="P:translation"/>
    <property type="evidence" value="ECO:0007669"/>
    <property type="project" value="UniProtKB-KW"/>
</dbReference>
<dbReference type="Ensembl" id="ENSCRFT00000017112.1">
    <property type="protein sequence ID" value="ENSCRFP00000016535.1"/>
    <property type="gene ID" value="ENSCRFG00000012675.1"/>
</dbReference>
<feature type="compositionally biased region" description="Low complexity" evidence="6">
    <location>
        <begin position="15"/>
        <end position="30"/>
    </location>
</feature>
<evidence type="ECO:0000256" key="3">
    <source>
        <dbReference type="ARBA" id="ARBA00022840"/>
    </source>
</evidence>
<dbReference type="GO" id="GO:0005524">
    <property type="term" value="F:ATP binding"/>
    <property type="evidence" value="ECO:0007669"/>
    <property type="project" value="UniProtKB-KW"/>
</dbReference>
<evidence type="ECO:0000256" key="5">
    <source>
        <dbReference type="ARBA" id="ARBA00023146"/>
    </source>
</evidence>
<reference evidence="8" key="1">
    <citation type="submission" date="2025-08" db="UniProtKB">
        <authorList>
            <consortium name="Ensembl"/>
        </authorList>
    </citation>
    <scope>IDENTIFICATION</scope>
</reference>
<organism evidence="8 9">
    <name type="scientific">Cyanoderma ruficeps</name>
    <name type="common">rufous-capped babbler</name>
    <dbReference type="NCBI Taxonomy" id="181631"/>
    <lineage>
        <taxon>Eukaryota</taxon>
        <taxon>Metazoa</taxon>
        <taxon>Chordata</taxon>
        <taxon>Craniata</taxon>
        <taxon>Vertebrata</taxon>
        <taxon>Euteleostomi</taxon>
        <taxon>Archelosauria</taxon>
        <taxon>Archosauria</taxon>
        <taxon>Dinosauria</taxon>
        <taxon>Saurischia</taxon>
        <taxon>Theropoda</taxon>
        <taxon>Coelurosauria</taxon>
        <taxon>Aves</taxon>
        <taxon>Neognathae</taxon>
        <taxon>Neoaves</taxon>
        <taxon>Telluraves</taxon>
        <taxon>Australaves</taxon>
        <taxon>Passeriformes</taxon>
        <taxon>Sylvioidea</taxon>
        <taxon>Timaliidae</taxon>
        <taxon>Cyanoderma</taxon>
    </lineage>
</organism>
<accession>A0A8C3XFR5</accession>
<dbReference type="Gene3D" id="3.30.930.10">
    <property type="entry name" value="Bira Bifunctional Protein, Domain 2"/>
    <property type="match status" value="1"/>
</dbReference>
<feature type="region of interest" description="Disordered" evidence="6">
    <location>
        <begin position="1"/>
        <end position="100"/>
    </location>
</feature>
<feature type="compositionally biased region" description="Gly residues" evidence="6">
    <location>
        <begin position="31"/>
        <end position="48"/>
    </location>
</feature>
<evidence type="ECO:0000313" key="9">
    <source>
        <dbReference type="Proteomes" id="UP000694396"/>
    </source>
</evidence>
<protein>
    <recommendedName>
        <fullName evidence="7">Phenylalanyl-tRNA synthetase domain-containing protein</fullName>
    </recommendedName>
</protein>
<keyword evidence="9" id="KW-1185">Reference proteome</keyword>
<evidence type="ECO:0000256" key="1">
    <source>
        <dbReference type="ARBA" id="ARBA00022598"/>
    </source>
</evidence>
<dbReference type="AlphaFoldDB" id="A0A8C3XFR5"/>
<keyword evidence="2" id="KW-0547">Nucleotide-binding</keyword>
<proteinExistence type="predicted"/>
<dbReference type="GO" id="GO:0000049">
    <property type="term" value="F:tRNA binding"/>
    <property type="evidence" value="ECO:0007669"/>
    <property type="project" value="InterPro"/>
</dbReference>
<feature type="region of interest" description="Disordered" evidence="6">
    <location>
        <begin position="126"/>
        <end position="166"/>
    </location>
</feature>
<dbReference type="Proteomes" id="UP000694396">
    <property type="component" value="Unplaced"/>
</dbReference>
<evidence type="ECO:0000256" key="2">
    <source>
        <dbReference type="ARBA" id="ARBA00022741"/>
    </source>
</evidence>
<keyword evidence="4" id="KW-0648">Protein biosynthesis</keyword>
<evidence type="ECO:0000256" key="4">
    <source>
        <dbReference type="ARBA" id="ARBA00022917"/>
    </source>
</evidence>
<dbReference type="Pfam" id="PF01409">
    <property type="entry name" value="tRNA-synt_2d"/>
    <property type="match status" value="1"/>
</dbReference>
<keyword evidence="3" id="KW-0067">ATP-binding</keyword>
<feature type="compositionally biased region" description="Low complexity" evidence="6">
    <location>
        <begin position="127"/>
        <end position="142"/>
    </location>
</feature>
<name>A0A8C3XFR5_9PASS</name>
<dbReference type="GO" id="GO:0043039">
    <property type="term" value="P:tRNA aminoacylation"/>
    <property type="evidence" value="ECO:0007669"/>
    <property type="project" value="InterPro"/>
</dbReference>
<dbReference type="InterPro" id="IPR045864">
    <property type="entry name" value="aa-tRNA-synth_II/BPL/LPL"/>
</dbReference>
<keyword evidence="1" id="KW-0436">Ligase</keyword>
<evidence type="ECO:0000256" key="6">
    <source>
        <dbReference type="SAM" id="MobiDB-lite"/>
    </source>
</evidence>
<reference evidence="8" key="2">
    <citation type="submission" date="2025-09" db="UniProtKB">
        <authorList>
            <consortium name="Ensembl"/>
        </authorList>
    </citation>
    <scope>IDENTIFICATION</scope>
</reference>
<sequence>MGVPWGRGDVEGPWGAVPSPGGVPCAPPGALGAGHGAGAPGAGEGGRSPGRARAGPHRAQEEETAPGSDPQVLLDPQRQRLQHGRGAAGDGADPGDDRHGLLAPAALQTLQLLLAGAAPGLRPPAPAAQGALGAAPDLPGDGVSWGGSGRARGVSPPRPEAAVAPPRFTEMPTDNFVESSFWNFDALFQPQQHPARDQHDTFFLLGGCWGGVGSLLSPPSGPL</sequence>
<dbReference type="SUPFAM" id="SSF55681">
    <property type="entry name" value="Class II aaRS and biotin synthetases"/>
    <property type="match status" value="1"/>
</dbReference>
<dbReference type="GO" id="GO:0004812">
    <property type="term" value="F:aminoacyl-tRNA ligase activity"/>
    <property type="evidence" value="ECO:0007669"/>
    <property type="project" value="UniProtKB-KW"/>
</dbReference>
<keyword evidence="5" id="KW-0030">Aminoacyl-tRNA synthetase</keyword>
<evidence type="ECO:0000313" key="8">
    <source>
        <dbReference type="Ensembl" id="ENSCRFP00000016535.1"/>
    </source>
</evidence>
<evidence type="ECO:0000259" key="7">
    <source>
        <dbReference type="Pfam" id="PF01409"/>
    </source>
</evidence>
<dbReference type="InterPro" id="IPR002319">
    <property type="entry name" value="Phenylalanyl-tRNA_Synthase"/>
</dbReference>
<feature type="domain" description="Phenylalanyl-tRNA synthetase" evidence="7">
    <location>
        <begin position="168"/>
        <end position="204"/>
    </location>
</feature>